<proteinExistence type="predicted"/>
<protein>
    <submittedName>
        <fullName evidence="1">Pyocin activator protein PrtN</fullName>
    </submittedName>
</protein>
<comment type="caution">
    <text evidence="1">The sequence shown here is derived from an EMBL/GenBank/DDBJ whole genome shotgun (WGS) entry which is preliminary data.</text>
</comment>
<evidence type="ECO:0000313" key="1">
    <source>
        <dbReference type="EMBL" id="ODA12459.1"/>
    </source>
</evidence>
<evidence type="ECO:0000313" key="2">
    <source>
        <dbReference type="Proteomes" id="UP000186553"/>
    </source>
</evidence>
<dbReference type="OrthoDB" id="982642at2"/>
<dbReference type="Pfam" id="PF11112">
    <property type="entry name" value="PyocinActivator"/>
    <property type="match status" value="1"/>
</dbReference>
<gene>
    <name evidence="1" type="ORF">BBP83_11265</name>
</gene>
<dbReference type="Proteomes" id="UP000186553">
    <property type="component" value="Unassembled WGS sequence"/>
</dbReference>
<dbReference type="EMBL" id="MBDL01000011">
    <property type="protein sequence ID" value="ODA12459.1"/>
    <property type="molecule type" value="Genomic_DNA"/>
</dbReference>
<reference evidence="1 2" key="1">
    <citation type="submission" date="2016-07" db="EMBL/GenBank/DDBJ databases">
        <title>Acinetobacter sp. ANC 4603.</title>
        <authorList>
            <person name="Radolfova-Krizova L."/>
            <person name="Nemec A."/>
        </authorList>
    </citation>
    <scope>NUCLEOTIDE SEQUENCE [LARGE SCALE GENOMIC DNA]</scope>
    <source>
        <strain evidence="1 2">ANC 4603</strain>
    </source>
</reference>
<dbReference type="RefSeq" id="WP_068888979.1">
    <property type="nucleotide sequence ID" value="NZ_CBCRUU010000014.1"/>
</dbReference>
<name>A0A1C3CUV0_9GAMM</name>
<keyword evidence="2" id="KW-1185">Reference proteome</keyword>
<dbReference type="AlphaFoldDB" id="A0A1C3CUV0"/>
<organism evidence="1 2">
    <name type="scientific">Acinetobacter celticus</name>
    <dbReference type="NCBI Taxonomy" id="1891224"/>
    <lineage>
        <taxon>Bacteria</taxon>
        <taxon>Pseudomonadati</taxon>
        <taxon>Pseudomonadota</taxon>
        <taxon>Gammaproteobacteria</taxon>
        <taxon>Moraxellales</taxon>
        <taxon>Moraxellaceae</taxon>
        <taxon>Acinetobacter</taxon>
    </lineage>
</organism>
<sequence>MNAALNQFDSSFLLAMKYQSPVVTLDVIVKDFLPHLKIETAKKRAAIQDLPFPTFKAEESNKAPYMVAIADVALWLNKQSQTSKQDWKNMHA</sequence>
<dbReference type="GO" id="GO:0006355">
    <property type="term" value="P:regulation of DNA-templated transcription"/>
    <property type="evidence" value="ECO:0007669"/>
    <property type="project" value="InterPro"/>
</dbReference>
<dbReference type="InterPro" id="IPR020518">
    <property type="entry name" value="Tscrpt_reg_PrtN"/>
</dbReference>
<dbReference type="STRING" id="1891224.BBP83_11265"/>
<accession>A0A1C3CUV0</accession>